<evidence type="ECO:0000256" key="1">
    <source>
        <dbReference type="SAM" id="MobiDB-lite"/>
    </source>
</evidence>
<comment type="caution">
    <text evidence="3">The sequence shown here is derived from an EMBL/GenBank/DDBJ whole genome shotgun (WGS) entry which is preliminary data.</text>
</comment>
<reference evidence="3" key="1">
    <citation type="submission" date="2017-07" db="EMBL/GenBank/DDBJ databases">
        <title>Taro Niue Genome Assembly and Annotation.</title>
        <authorList>
            <person name="Atibalentja N."/>
            <person name="Keating K."/>
            <person name="Fields C.J."/>
        </authorList>
    </citation>
    <scope>NUCLEOTIDE SEQUENCE</scope>
    <source>
        <strain evidence="3">Niue_2</strain>
        <tissue evidence="3">Leaf</tissue>
    </source>
</reference>
<name>A0A843XYJ8_COLES</name>
<feature type="transmembrane region" description="Helical" evidence="2">
    <location>
        <begin position="190"/>
        <end position="210"/>
    </location>
</feature>
<keyword evidence="2" id="KW-0472">Membrane</keyword>
<keyword evidence="4" id="KW-1185">Reference proteome</keyword>
<dbReference type="Proteomes" id="UP000652761">
    <property type="component" value="Unassembled WGS sequence"/>
</dbReference>
<protein>
    <submittedName>
        <fullName evidence="3">Uncharacterized protein</fullName>
    </submittedName>
</protein>
<evidence type="ECO:0000256" key="2">
    <source>
        <dbReference type="SAM" id="Phobius"/>
    </source>
</evidence>
<dbReference type="PANTHER" id="PTHR33868">
    <property type="entry name" value="EXPRESSED PROTEIN"/>
    <property type="match status" value="1"/>
</dbReference>
<dbReference type="EMBL" id="NMUH01017784">
    <property type="protein sequence ID" value="MQM23757.1"/>
    <property type="molecule type" value="Genomic_DNA"/>
</dbReference>
<feature type="region of interest" description="Disordered" evidence="1">
    <location>
        <begin position="67"/>
        <end position="99"/>
    </location>
</feature>
<organism evidence="3 4">
    <name type="scientific">Colocasia esculenta</name>
    <name type="common">Wild taro</name>
    <name type="synonym">Arum esculentum</name>
    <dbReference type="NCBI Taxonomy" id="4460"/>
    <lineage>
        <taxon>Eukaryota</taxon>
        <taxon>Viridiplantae</taxon>
        <taxon>Streptophyta</taxon>
        <taxon>Embryophyta</taxon>
        <taxon>Tracheophyta</taxon>
        <taxon>Spermatophyta</taxon>
        <taxon>Magnoliopsida</taxon>
        <taxon>Liliopsida</taxon>
        <taxon>Araceae</taxon>
        <taxon>Aroideae</taxon>
        <taxon>Colocasieae</taxon>
        <taxon>Colocasia</taxon>
    </lineage>
</organism>
<dbReference type="AlphaFoldDB" id="A0A843XYJ8"/>
<sequence>MDALPGTMEADVKIAYPLCWQLDRYVRDEMILTEGAVAVPHRASDLLLNCDLPPPLKVFPATPRGIGDGVPVAGPPSPSPKPLKKPGPRGADVDAEVDRGGDAQDHLLKALRLSQTRAREAEKKAAALGEKNKQMASLLMEEFLRLYAHRQWLKLMEMENAWLRRGTGVWRTAGQGPSGHAVGPAPRGCVVLVVCLGIAGLGLVIGCRLMS</sequence>
<dbReference type="OrthoDB" id="1673621at2759"/>
<keyword evidence="2" id="KW-0812">Transmembrane</keyword>
<keyword evidence="2" id="KW-1133">Transmembrane helix</keyword>
<dbReference type="PANTHER" id="PTHR33868:SF10">
    <property type="entry name" value="OS08G0483100 PROTEIN"/>
    <property type="match status" value="1"/>
</dbReference>
<accession>A0A843XYJ8</accession>
<gene>
    <name evidence="3" type="ORF">Taro_056825</name>
</gene>
<proteinExistence type="predicted"/>
<evidence type="ECO:0000313" key="4">
    <source>
        <dbReference type="Proteomes" id="UP000652761"/>
    </source>
</evidence>
<evidence type="ECO:0000313" key="3">
    <source>
        <dbReference type="EMBL" id="MQM23757.1"/>
    </source>
</evidence>